<keyword evidence="10 23" id="KW-0418">Kinase</keyword>
<dbReference type="InterPro" id="IPR011006">
    <property type="entry name" value="CheY-like_superfamily"/>
</dbReference>
<organism evidence="23">
    <name type="scientific">Salmonella enteritidis</name>
    <dbReference type="NCBI Taxonomy" id="149539"/>
    <lineage>
        <taxon>Bacteria</taxon>
        <taxon>Pseudomonadati</taxon>
        <taxon>Pseudomonadota</taxon>
        <taxon>Gammaproteobacteria</taxon>
        <taxon>Enterobacterales</taxon>
        <taxon>Enterobacteriaceae</taxon>
        <taxon>Salmonella</taxon>
    </lineage>
</organism>
<dbReference type="SMART" id="SM00304">
    <property type="entry name" value="HAMP"/>
    <property type="match status" value="1"/>
</dbReference>
<reference evidence="23" key="1">
    <citation type="submission" date="2018-07" db="EMBL/GenBank/DDBJ databases">
        <authorList>
            <consortium name="PulseNet: The National Subtyping Network for Foodborne Disease Surveillance"/>
            <person name="Tarr C.L."/>
            <person name="Trees E."/>
            <person name="Katz L.S."/>
            <person name="Carleton-Romer H.A."/>
            <person name="Stroika S."/>
            <person name="Kucerova Z."/>
            <person name="Roache K.F."/>
            <person name="Sabol A.L."/>
            <person name="Besser J."/>
            <person name="Gerner-Smidt P."/>
        </authorList>
    </citation>
    <scope>NUCLEOTIDE SEQUENCE</scope>
    <source>
        <strain evidence="23">PNUSAS008915</strain>
    </source>
</reference>
<feature type="modified residue" description="Phosphohistidine" evidence="15">
    <location>
        <position position="861"/>
    </location>
</feature>
<dbReference type="SUPFAM" id="SSF47226">
    <property type="entry name" value="Histidine-containing phosphotransfer domain, HPT domain"/>
    <property type="match status" value="1"/>
</dbReference>
<dbReference type="PROSITE" id="PS50109">
    <property type="entry name" value="HIS_KIN"/>
    <property type="match status" value="1"/>
</dbReference>
<evidence type="ECO:0000256" key="18">
    <source>
        <dbReference type="SAM" id="Phobius"/>
    </source>
</evidence>
<dbReference type="GO" id="GO:0000155">
    <property type="term" value="F:phosphorelay sensor kinase activity"/>
    <property type="evidence" value="ECO:0007669"/>
    <property type="project" value="InterPro"/>
</dbReference>
<keyword evidence="4" id="KW-1003">Cell membrane</keyword>
<comment type="catalytic activity">
    <reaction evidence="1">
        <text>ATP + protein L-histidine = ADP + protein N-phospho-L-histidine.</text>
        <dbReference type="EC" id="2.7.13.3"/>
    </reaction>
</comment>
<dbReference type="InterPro" id="IPR003661">
    <property type="entry name" value="HisK_dim/P_dom"/>
</dbReference>
<dbReference type="FunFam" id="3.30.565.10:FF:000020">
    <property type="entry name" value="Histidine kinase"/>
    <property type="match status" value="1"/>
</dbReference>
<feature type="coiled-coil region" evidence="17">
    <location>
        <begin position="251"/>
        <end position="289"/>
    </location>
</feature>
<evidence type="ECO:0000259" key="22">
    <source>
        <dbReference type="PROSITE" id="PS50894"/>
    </source>
</evidence>
<dbReference type="Gene3D" id="1.20.120.160">
    <property type="entry name" value="HPT domain"/>
    <property type="match status" value="1"/>
</dbReference>
<keyword evidence="5" id="KW-0997">Cell inner membrane</keyword>
<feature type="transmembrane region" description="Helical" evidence="18">
    <location>
        <begin position="12"/>
        <end position="31"/>
    </location>
</feature>
<keyword evidence="7 23" id="KW-0808">Transferase</keyword>
<evidence type="ECO:0000256" key="3">
    <source>
        <dbReference type="ARBA" id="ARBA00012438"/>
    </source>
</evidence>
<keyword evidence="6 16" id="KW-0597">Phosphoprotein</keyword>
<dbReference type="GO" id="GO:0005886">
    <property type="term" value="C:plasma membrane"/>
    <property type="evidence" value="ECO:0007669"/>
    <property type="project" value="UniProtKB-SubCell"/>
</dbReference>
<evidence type="ECO:0000256" key="9">
    <source>
        <dbReference type="ARBA" id="ARBA00022741"/>
    </source>
</evidence>
<evidence type="ECO:0000256" key="16">
    <source>
        <dbReference type="PROSITE-ProRule" id="PRU00169"/>
    </source>
</evidence>
<evidence type="ECO:0000256" key="10">
    <source>
        <dbReference type="ARBA" id="ARBA00022777"/>
    </source>
</evidence>
<name>A0A629DKN2_SALEN</name>
<dbReference type="Pfam" id="PF01627">
    <property type="entry name" value="Hpt"/>
    <property type="match status" value="1"/>
</dbReference>
<evidence type="ECO:0000256" key="8">
    <source>
        <dbReference type="ARBA" id="ARBA00022692"/>
    </source>
</evidence>
<dbReference type="PROSITE" id="PS50110">
    <property type="entry name" value="RESPONSE_REGULATORY"/>
    <property type="match status" value="1"/>
</dbReference>
<dbReference type="CDD" id="cd00088">
    <property type="entry name" value="HPT"/>
    <property type="match status" value="1"/>
</dbReference>
<dbReference type="Gene3D" id="3.40.50.2300">
    <property type="match status" value="1"/>
</dbReference>
<dbReference type="FunFam" id="3.40.50.2300:FF:000109">
    <property type="entry name" value="Histidine kinase"/>
    <property type="match status" value="1"/>
</dbReference>
<feature type="domain" description="Histidine kinase" evidence="19">
    <location>
        <begin position="299"/>
        <end position="520"/>
    </location>
</feature>
<keyword evidence="14 18" id="KW-0472">Membrane</keyword>
<dbReference type="SUPFAM" id="SSF55874">
    <property type="entry name" value="ATPase domain of HSP90 chaperone/DNA topoisomerase II/histidine kinase"/>
    <property type="match status" value="1"/>
</dbReference>
<dbReference type="SMART" id="SM00448">
    <property type="entry name" value="REC"/>
    <property type="match status" value="1"/>
</dbReference>
<dbReference type="PANTHER" id="PTHR45339:SF1">
    <property type="entry name" value="HYBRID SIGNAL TRANSDUCTION HISTIDINE KINASE J"/>
    <property type="match status" value="1"/>
</dbReference>
<gene>
    <name evidence="23" type="primary">barA</name>
    <name evidence="23" type="ORF">B1868_03520</name>
</gene>
<dbReference type="InterPro" id="IPR003594">
    <property type="entry name" value="HATPase_dom"/>
</dbReference>
<dbReference type="PRINTS" id="PR00344">
    <property type="entry name" value="BCTRLSENSOR"/>
</dbReference>
<proteinExistence type="predicted"/>
<evidence type="ECO:0000256" key="1">
    <source>
        <dbReference type="ARBA" id="ARBA00000085"/>
    </source>
</evidence>
<evidence type="ECO:0000259" key="20">
    <source>
        <dbReference type="PROSITE" id="PS50110"/>
    </source>
</evidence>
<evidence type="ECO:0000256" key="12">
    <source>
        <dbReference type="ARBA" id="ARBA00022989"/>
    </source>
</evidence>
<feature type="modified residue" description="4-aspartylphosphate" evidence="16">
    <location>
        <position position="718"/>
    </location>
</feature>
<dbReference type="InterPro" id="IPR001789">
    <property type="entry name" value="Sig_transdc_resp-reg_receiver"/>
</dbReference>
<dbReference type="GO" id="GO:0005524">
    <property type="term" value="F:ATP binding"/>
    <property type="evidence" value="ECO:0007669"/>
    <property type="project" value="UniProtKB-KW"/>
</dbReference>
<keyword evidence="9" id="KW-0547">Nucleotide-binding</keyword>
<protein>
    <recommendedName>
        <fullName evidence="3">histidine kinase</fullName>
        <ecNumber evidence="3">2.7.13.3</ecNumber>
    </recommendedName>
</protein>
<dbReference type="CDD" id="cd06225">
    <property type="entry name" value="HAMP"/>
    <property type="match status" value="1"/>
</dbReference>
<dbReference type="Gene3D" id="1.10.287.130">
    <property type="match status" value="1"/>
</dbReference>
<feature type="domain" description="Response regulatory" evidence="20">
    <location>
        <begin position="669"/>
        <end position="785"/>
    </location>
</feature>
<dbReference type="FunFam" id="1.10.287.130:FF:000003">
    <property type="entry name" value="Histidine kinase"/>
    <property type="match status" value="1"/>
</dbReference>
<dbReference type="Gene3D" id="6.10.340.10">
    <property type="match status" value="1"/>
</dbReference>
<accession>A0A629DKN2</accession>
<dbReference type="InterPro" id="IPR005467">
    <property type="entry name" value="His_kinase_dom"/>
</dbReference>
<dbReference type="PROSITE" id="PS50894">
    <property type="entry name" value="HPT"/>
    <property type="match status" value="1"/>
</dbReference>
<dbReference type="InterPro" id="IPR003660">
    <property type="entry name" value="HAMP_dom"/>
</dbReference>
<feature type="transmembrane region" description="Helical" evidence="18">
    <location>
        <begin position="177"/>
        <end position="199"/>
    </location>
</feature>
<dbReference type="NCBIfam" id="NF008318">
    <property type="entry name" value="PRK11107.1"/>
    <property type="match status" value="1"/>
</dbReference>
<dbReference type="Pfam" id="PF00512">
    <property type="entry name" value="HisKA"/>
    <property type="match status" value="1"/>
</dbReference>
<dbReference type="SMART" id="SM00388">
    <property type="entry name" value="HisKA"/>
    <property type="match status" value="1"/>
</dbReference>
<dbReference type="SUPFAM" id="SSF158472">
    <property type="entry name" value="HAMP domain-like"/>
    <property type="match status" value="1"/>
</dbReference>
<dbReference type="Gene3D" id="3.30.565.10">
    <property type="entry name" value="Histidine kinase-like ATPase, C-terminal domain"/>
    <property type="match status" value="1"/>
</dbReference>
<feature type="domain" description="HAMP" evidence="21">
    <location>
        <begin position="200"/>
        <end position="252"/>
    </location>
</feature>
<evidence type="ECO:0000256" key="15">
    <source>
        <dbReference type="PROSITE-ProRule" id="PRU00110"/>
    </source>
</evidence>
<dbReference type="SUPFAM" id="SSF47384">
    <property type="entry name" value="Homodimeric domain of signal transducing histidine kinase"/>
    <property type="match status" value="1"/>
</dbReference>
<keyword evidence="12 18" id="KW-1133">Transmembrane helix</keyword>
<dbReference type="InterPro" id="IPR036641">
    <property type="entry name" value="HPT_dom_sf"/>
</dbReference>
<evidence type="ECO:0000256" key="13">
    <source>
        <dbReference type="ARBA" id="ARBA00023012"/>
    </source>
</evidence>
<dbReference type="SMART" id="SM00387">
    <property type="entry name" value="HATPase_c"/>
    <property type="match status" value="1"/>
</dbReference>
<dbReference type="CDD" id="cd16922">
    <property type="entry name" value="HATPase_EvgS-ArcB-TorS-like"/>
    <property type="match status" value="1"/>
</dbReference>
<evidence type="ECO:0000256" key="14">
    <source>
        <dbReference type="ARBA" id="ARBA00023136"/>
    </source>
</evidence>
<dbReference type="Pfam" id="PF02518">
    <property type="entry name" value="HATPase_c"/>
    <property type="match status" value="1"/>
</dbReference>
<dbReference type="InterPro" id="IPR036097">
    <property type="entry name" value="HisK_dim/P_sf"/>
</dbReference>
<dbReference type="SMART" id="SM00073">
    <property type="entry name" value="HPT"/>
    <property type="match status" value="1"/>
</dbReference>
<dbReference type="InterPro" id="IPR036890">
    <property type="entry name" value="HATPase_C_sf"/>
</dbReference>
<dbReference type="Pfam" id="PF09984">
    <property type="entry name" value="sCache_4"/>
    <property type="match status" value="1"/>
</dbReference>
<evidence type="ECO:0000256" key="6">
    <source>
        <dbReference type="ARBA" id="ARBA00022553"/>
    </source>
</evidence>
<evidence type="ECO:0000313" key="23">
    <source>
        <dbReference type="EMBL" id="EDF7531834.1"/>
    </source>
</evidence>
<evidence type="ECO:0000256" key="4">
    <source>
        <dbReference type="ARBA" id="ARBA00022475"/>
    </source>
</evidence>
<dbReference type="EC" id="2.7.13.3" evidence="3"/>
<feature type="domain" description="HPt" evidence="22">
    <location>
        <begin position="822"/>
        <end position="918"/>
    </location>
</feature>
<evidence type="ECO:0000256" key="17">
    <source>
        <dbReference type="SAM" id="Coils"/>
    </source>
</evidence>
<dbReference type="SUPFAM" id="SSF52172">
    <property type="entry name" value="CheY-like"/>
    <property type="match status" value="1"/>
</dbReference>
<sequence>MTNYSLRARMMILILAPTVLIGLLLSIFFVVHRYNDLQRQLEDAGASIIEPLAVSSEYGMNLQNRESIGQLISVLHRRHSDIVRAISVYDDHNRLFVTSNFHLAPSQMQLPAGAPFPRRLSVDRHGDIMILRTPIISESYSPDESAIADAKNTKNMLGYVALELDLKSVRLQQYKEIFISSVMMLFCIGIALIFGWRLMRDVTGPIRNMVNTVDRIRRGQLDSRVEGFMLGELDMLKNGINSMAMSLAAYHEEMQHNIDQATSDLRETLEQMEIQNVELDLAKKRAQEAARIKSEFLANMSHELRTPLNGVIGFTRLTLKTELNPTQRDHLNTIERSANNLPAIINDVLDFSKLEAGKLILESIPFPLRNTLDEVVTLLAHSSHDKGLELTLNIKNDVPDNVIGDPLRLQQVITNLVGNAIKFTESGNIDILVEKRALSNTKVQIEVQIRDTGIGIPERDQSRLFQAFRQADASISRRHGGTGLGLVITQKLVNEMGGDISFHSQPNRGSTFWFHIHLDLNPNVIIDGPSTACLAGKRLAYIEPNATAAQCTLDLLSDTPVEVVYSPTFSALPLAHYDIMILSVPVTFREPLTMQHERLAKAASMTDFLLLALPCHAQINAEKLKQGGAAACLLKPLTSTRLLPALTEYCQLNHHPEPLLMDTSKITMTVMAVDDNPANLKLIGALLEDKVQHVELCDSGHQAVDRAKQMQFDLILMDIQMPDMDGIRACELIHQLPHQQQTPVIAVTAHAMAGQKEKLLSAGMNDYLAKPIEEEKLHNLLLRYKPGANVAARLMAPEPAEFIFNPNATLDWQLALRQAAGKPDLARDMLQMLIDFLPEVRNKIEEQLVGENPNGLVDLVHKLHGSCGYSGVPRMKNLCQLIEQQLRSGVHEEELEPEFLELLDEMDNVAREAKKILG</sequence>
<keyword evidence="17" id="KW-0175">Coiled coil</keyword>
<dbReference type="EMBL" id="AAMBVE010000002">
    <property type="protein sequence ID" value="EDF7531834.1"/>
    <property type="molecule type" value="Genomic_DNA"/>
</dbReference>
<evidence type="ECO:0000256" key="2">
    <source>
        <dbReference type="ARBA" id="ARBA00004429"/>
    </source>
</evidence>
<dbReference type="Pfam" id="PF00672">
    <property type="entry name" value="HAMP"/>
    <property type="match status" value="1"/>
</dbReference>
<keyword evidence="13" id="KW-0902">Two-component regulatory system</keyword>
<comment type="caution">
    <text evidence="23">The sequence shown here is derived from an EMBL/GenBank/DDBJ whole genome shotgun (WGS) entry which is preliminary data.</text>
</comment>
<comment type="subcellular location">
    <subcellularLocation>
        <location evidence="2">Cell inner membrane</location>
        <topology evidence="2">Multi-pass membrane protein</topology>
    </subcellularLocation>
</comment>
<keyword evidence="8 18" id="KW-0812">Transmembrane</keyword>
<evidence type="ECO:0000256" key="7">
    <source>
        <dbReference type="ARBA" id="ARBA00022679"/>
    </source>
</evidence>
<dbReference type="InterPro" id="IPR008207">
    <property type="entry name" value="Sig_transdc_His_kin_Hpt_dom"/>
</dbReference>
<evidence type="ECO:0000259" key="19">
    <source>
        <dbReference type="PROSITE" id="PS50109"/>
    </source>
</evidence>
<dbReference type="InterPro" id="IPR019247">
    <property type="entry name" value="Histidine_kinase_BarA_N"/>
</dbReference>
<dbReference type="CDD" id="cd17546">
    <property type="entry name" value="REC_hyHK_CKI1_RcsC-like"/>
    <property type="match status" value="1"/>
</dbReference>
<evidence type="ECO:0000259" key="21">
    <source>
        <dbReference type="PROSITE" id="PS50885"/>
    </source>
</evidence>
<keyword evidence="11" id="KW-0067">ATP-binding</keyword>
<dbReference type="AlphaFoldDB" id="A0A629DKN2"/>
<evidence type="ECO:0000256" key="11">
    <source>
        <dbReference type="ARBA" id="ARBA00022840"/>
    </source>
</evidence>
<dbReference type="PANTHER" id="PTHR45339">
    <property type="entry name" value="HYBRID SIGNAL TRANSDUCTION HISTIDINE KINASE J"/>
    <property type="match status" value="1"/>
</dbReference>
<dbReference type="Pfam" id="PF00072">
    <property type="entry name" value="Response_reg"/>
    <property type="match status" value="1"/>
</dbReference>
<dbReference type="CDD" id="cd00082">
    <property type="entry name" value="HisKA"/>
    <property type="match status" value="1"/>
</dbReference>
<dbReference type="PROSITE" id="PS50885">
    <property type="entry name" value="HAMP"/>
    <property type="match status" value="1"/>
</dbReference>
<dbReference type="InterPro" id="IPR004358">
    <property type="entry name" value="Sig_transdc_His_kin-like_C"/>
</dbReference>
<evidence type="ECO:0000256" key="5">
    <source>
        <dbReference type="ARBA" id="ARBA00022519"/>
    </source>
</evidence>